<evidence type="ECO:0000259" key="2">
    <source>
        <dbReference type="Pfam" id="PF09323"/>
    </source>
</evidence>
<evidence type="ECO:0000313" key="5">
    <source>
        <dbReference type="Proteomes" id="UP000625316"/>
    </source>
</evidence>
<dbReference type="Pfam" id="PF09323">
    <property type="entry name" value="DUF1980"/>
    <property type="match status" value="1"/>
</dbReference>
<dbReference type="AlphaFoldDB" id="A0A928VPB4"/>
<dbReference type="RefSeq" id="WP_264326820.1">
    <property type="nucleotide sequence ID" value="NZ_JADEXQ010000083.1"/>
</dbReference>
<feature type="transmembrane region" description="Helical" evidence="1">
    <location>
        <begin position="46"/>
        <end position="63"/>
    </location>
</feature>
<feature type="domain" description="DUF1980" evidence="2">
    <location>
        <begin position="19"/>
        <end position="121"/>
    </location>
</feature>
<keyword evidence="1" id="KW-0472">Membrane</keyword>
<comment type="caution">
    <text evidence="4">The sequence shown here is derived from an EMBL/GenBank/DDBJ whole genome shotgun (WGS) entry which is preliminary data.</text>
</comment>
<organism evidence="4 5">
    <name type="scientific">Romeriopsis navalis LEGE 11480</name>
    <dbReference type="NCBI Taxonomy" id="2777977"/>
    <lineage>
        <taxon>Bacteria</taxon>
        <taxon>Bacillati</taxon>
        <taxon>Cyanobacteriota</taxon>
        <taxon>Cyanophyceae</taxon>
        <taxon>Leptolyngbyales</taxon>
        <taxon>Leptolyngbyaceae</taxon>
        <taxon>Romeriopsis</taxon>
        <taxon>Romeriopsis navalis</taxon>
    </lineage>
</organism>
<evidence type="ECO:0000313" key="4">
    <source>
        <dbReference type="EMBL" id="MBE9031995.1"/>
    </source>
</evidence>
<sequence length="259" mass="29450">MEKSKFPMVLQVLRPWFDVVALMLWGILFLNYWFSGKLNLLIHPNYHLLTLVAALFLMGLAGWKSWELWQRRKSARSTPEAQHMALLPTGWGSFILIGVALLGFIVTPRAFGSETALQRGVNDTFLATTQVKPQSFKGTTKPENRSLIEWMRALQLYPEPDAYAGQPVKIDGFAVHPDKLPDQYFLLTRFTITCCAADAYPVSLPIKLRQGDRSSYKVDQWFEVKGVMITETLAAGNRQVVVDATEIRPIKEPKNPYNY</sequence>
<reference evidence="4" key="1">
    <citation type="submission" date="2020-10" db="EMBL/GenBank/DDBJ databases">
        <authorList>
            <person name="Castelo-Branco R."/>
            <person name="Eusebio N."/>
            <person name="Adriana R."/>
            <person name="Vieira A."/>
            <person name="Brugerolle De Fraissinette N."/>
            <person name="Rezende De Castro R."/>
            <person name="Schneider M.P."/>
            <person name="Vasconcelos V."/>
            <person name="Leao P.N."/>
        </authorList>
    </citation>
    <scope>NUCLEOTIDE SEQUENCE</scope>
    <source>
        <strain evidence="4">LEGE 11480</strain>
    </source>
</reference>
<dbReference type="InterPro" id="IPR048493">
    <property type="entry name" value="DUF1980_N"/>
</dbReference>
<feature type="transmembrane region" description="Helical" evidence="1">
    <location>
        <begin position="84"/>
        <end position="106"/>
    </location>
</feature>
<proteinExistence type="predicted"/>
<evidence type="ECO:0000256" key="1">
    <source>
        <dbReference type="SAM" id="Phobius"/>
    </source>
</evidence>
<dbReference type="EMBL" id="JADEXQ010000083">
    <property type="protein sequence ID" value="MBE9031995.1"/>
    <property type="molecule type" value="Genomic_DNA"/>
</dbReference>
<dbReference type="InterPro" id="IPR015402">
    <property type="entry name" value="DUF1980"/>
</dbReference>
<dbReference type="PANTHER" id="PTHR40047:SF1">
    <property type="entry name" value="UPF0703 PROTEIN YCGQ"/>
    <property type="match status" value="1"/>
</dbReference>
<dbReference type="InterPro" id="IPR048447">
    <property type="entry name" value="DUF1980_C"/>
</dbReference>
<dbReference type="PANTHER" id="PTHR40047">
    <property type="entry name" value="UPF0703 PROTEIN YCGQ"/>
    <property type="match status" value="1"/>
</dbReference>
<evidence type="ECO:0000259" key="3">
    <source>
        <dbReference type="Pfam" id="PF21537"/>
    </source>
</evidence>
<protein>
    <submittedName>
        <fullName evidence="4">TIGR03943 family protein</fullName>
    </submittedName>
</protein>
<dbReference type="InterPro" id="IPR052955">
    <property type="entry name" value="UPF0703_membrane_permease"/>
</dbReference>
<dbReference type="Proteomes" id="UP000625316">
    <property type="component" value="Unassembled WGS sequence"/>
</dbReference>
<feature type="transmembrane region" description="Helical" evidence="1">
    <location>
        <begin position="12"/>
        <end position="34"/>
    </location>
</feature>
<feature type="domain" description="DUF1980" evidence="3">
    <location>
        <begin position="144"/>
        <end position="259"/>
    </location>
</feature>
<accession>A0A928VPB4</accession>
<name>A0A928VPB4_9CYAN</name>
<dbReference type="Pfam" id="PF21537">
    <property type="entry name" value="DUF1980_C"/>
    <property type="match status" value="1"/>
</dbReference>
<gene>
    <name evidence="4" type="ORF">IQ266_19850</name>
</gene>
<dbReference type="NCBIfam" id="TIGR03943">
    <property type="entry name" value="TIGR03943 family putative permease subunit"/>
    <property type="match status" value="1"/>
</dbReference>
<keyword evidence="1" id="KW-0812">Transmembrane</keyword>
<keyword evidence="1" id="KW-1133">Transmembrane helix</keyword>
<keyword evidence="5" id="KW-1185">Reference proteome</keyword>